<name>A0A2V0RAK1_9ZZZZ</name>
<accession>A0A2V0RAK1</accession>
<comment type="caution">
    <text evidence="1">The sequence shown here is derived from an EMBL/GenBank/DDBJ whole genome shotgun (WGS) entry which is preliminary data.</text>
</comment>
<sequence>MNNETPNMRRSPLGNDYVFYRNCAACDGSGKTKIEKDIAGMRYRVIEFDCAHCKGCGHTEFIQCACCDSYNTYSCTLVTYDWTGRDGTTREHGRLLTYTDCVGDGCRYCSGFVRESDMDTVIATFLTQVKESHNSAA</sequence>
<protein>
    <submittedName>
        <fullName evidence="1">Uncharacterized protein</fullName>
    </submittedName>
</protein>
<reference evidence="1" key="1">
    <citation type="submission" date="2017-04" db="EMBL/GenBank/DDBJ databases">
        <title>Unveiling RNA virosphere associated with marine microorganisms.</title>
        <authorList>
            <person name="Urayama S."/>
            <person name="Takaki Y."/>
            <person name="Nishi S."/>
            <person name="Yoshida Y."/>
            <person name="Deguchi S."/>
            <person name="Takai K."/>
            <person name="Nunoura T."/>
        </authorList>
    </citation>
    <scope>NUCLEOTIDE SEQUENCE</scope>
</reference>
<organism evidence="1">
    <name type="scientific">viral metagenome</name>
    <dbReference type="NCBI Taxonomy" id="1070528"/>
    <lineage>
        <taxon>unclassified sequences</taxon>
        <taxon>metagenomes</taxon>
        <taxon>organismal metagenomes</taxon>
    </lineage>
</organism>
<dbReference type="EMBL" id="BDQA01000644">
    <property type="protein sequence ID" value="GBH22107.1"/>
    <property type="molecule type" value="Genomic_RNA"/>
</dbReference>
<dbReference type="AlphaFoldDB" id="A0A2V0RAK1"/>
<proteinExistence type="predicted"/>
<evidence type="ECO:0000313" key="1">
    <source>
        <dbReference type="EMBL" id="GBH22107.1"/>
    </source>
</evidence>